<dbReference type="EnsemblPlants" id="AVESA.00010b.r2.1CG0089350.1">
    <property type="protein sequence ID" value="AVESA.00010b.r2.1CG0089350.1.CDS"/>
    <property type="gene ID" value="AVESA.00010b.r2.1CG0089350"/>
</dbReference>
<keyword evidence="2" id="KW-1185">Reference proteome</keyword>
<evidence type="ECO:0000313" key="2">
    <source>
        <dbReference type="Proteomes" id="UP001732700"/>
    </source>
</evidence>
<proteinExistence type="predicted"/>
<protein>
    <submittedName>
        <fullName evidence="1">Uncharacterized protein</fullName>
    </submittedName>
</protein>
<name>A0ACD5TN83_AVESA</name>
<sequence>MDDRPNASSASSHRYPDWVMLDPHTRLNYPRSTLDYPEEHYRATNACDVTSKGERIDLWFRAVNPPGASRLYVRWTPRRRTKSSQSEEEPESESESESEDEDEDAGRGEDRWDGFHGREPLVLAAHGNSIILQLSRKSNLSDFFVYTVHSTRPPSLFRLPRCDHKLEYGGLRLDHMVTLDNIGLLCNGDTQEFVVADLMILPKYNDASHDDDTPVVAGLCVYPGDEWKARRPRILHKKGQGKELMWWHTDAVVPCGASLCYVDYFRGVLFLDVFSKSPQLRYVRLPVNIPTGDPYDRGCLASFRNVCVTNGSTMKFVEVVTRTVFVSGNHSSTASSFTINVWRLRQDDLTWEKETTMQDSELWSLEDYGDLLRVVPTFPLVSMKEPNVICFVLSNQRFGDADETWVIVVDMLKKTVQSKFRYNKVQSNCIENDGNMASASLSTNRAFIPCEFSKYLQVPGATRWEPATS</sequence>
<reference evidence="1" key="2">
    <citation type="submission" date="2025-09" db="UniProtKB">
        <authorList>
            <consortium name="EnsemblPlants"/>
        </authorList>
    </citation>
    <scope>IDENTIFICATION</scope>
</reference>
<dbReference type="Proteomes" id="UP001732700">
    <property type="component" value="Chromosome 1C"/>
</dbReference>
<accession>A0ACD5TN83</accession>
<evidence type="ECO:0000313" key="1">
    <source>
        <dbReference type="EnsemblPlants" id="AVESA.00010b.r2.1CG0089350.1.CDS"/>
    </source>
</evidence>
<reference evidence="1" key="1">
    <citation type="submission" date="2021-05" db="EMBL/GenBank/DDBJ databases">
        <authorList>
            <person name="Scholz U."/>
            <person name="Mascher M."/>
            <person name="Fiebig A."/>
        </authorList>
    </citation>
    <scope>NUCLEOTIDE SEQUENCE [LARGE SCALE GENOMIC DNA]</scope>
</reference>
<organism evidence="1 2">
    <name type="scientific">Avena sativa</name>
    <name type="common">Oat</name>
    <dbReference type="NCBI Taxonomy" id="4498"/>
    <lineage>
        <taxon>Eukaryota</taxon>
        <taxon>Viridiplantae</taxon>
        <taxon>Streptophyta</taxon>
        <taxon>Embryophyta</taxon>
        <taxon>Tracheophyta</taxon>
        <taxon>Spermatophyta</taxon>
        <taxon>Magnoliopsida</taxon>
        <taxon>Liliopsida</taxon>
        <taxon>Poales</taxon>
        <taxon>Poaceae</taxon>
        <taxon>BOP clade</taxon>
        <taxon>Pooideae</taxon>
        <taxon>Poodae</taxon>
        <taxon>Poeae</taxon>
        <taxon>Poeae Chloroplast Group 1 (Aveneae type)</taxon>
        <taxon>Aveninae</taxon>
        <taxon>Avena</taxon>
    </lineage>
</organism>